<feature type="domain" description="DUF4240" evidence="1">
    <location>
        <begin position="1"/>
        <end position="132"/>
    </location>
</feature>
<reference evidence="2 3" key="1">
    <citation type="journal article" date="2016" name="Arch. Microbiol.">
        <title>Streptomyces zhihengii sp. nov., isolated from rhizospheric soil of Psammosilene tunicoides.</title>
        <authorList>
            <person name="Huang M.J."/>
            <person name="Fei J.J."/>
            <person name="Salam N."/>
            <person name="Kim C.J."/>
            <person name="Hozzein W.N."/>
            <person name="Xiao M."/>
            <person name="Huang H.Q."/>
            <person name="Li W.J."/>
        </authorList>
    </citation>
    <scope>NUCLEOTIDE SEQUENCE [LARGE SCALE GENOMIC DNA]</scope>
    <source>
        <strain evidence="2 3">YIM T102</strain>
    </source>
</reference>
<dbReference type="Proteomes" id="UP000664109">
    <property type="component" value="Unassembled WGS sequence"/>
</dbReference>
<comment type="caution">
    <text evidence="2">The sequence shown here is derived from an EMBL/GenBank/DDBJ whole genome shotgun (WGS) entry which is preliminary data.</text>
</comment>
<evidence type="ECO:0000313" key="3">
    <source>
        <dbReference type="Proteomes" id="UP000664109"/>
    </source>
</evidence>
<protein>
    <submittedName>
        <fullName evidence="2">DUF4240 domain-containing protein</fullName>
    </submittedName>
</protein>
<accession>A0ABS2V4J6</accession>
<keyword evidence="2" id="KW-0614">Plasmid</keyword>
<dbReference type="EMBL" id="JAFEJA010000003">
    <property type="protein sequence ID" value="MBM9624437.1"/>
    <property type="molecule type" value="Genomic_DNA"/>
</dbReference>
<gene>
    <name evidence="2" type="ORF">JE024_38445</name>
</gene>
<sequence>MNTEQFWKLIEQARERADHSAEAQDVATQTTNLLAVLEPQQILAAQQILWDLMTASYQAPLWAAAYLINGGCSDDGFDYFRGWLIAQGRTVYERASTDADYLADLPAVQAAAADGISLECEQTLSMAWDAYKAATGTELPDDCITITYPDLDPAWNFDFDDHSQIGARLPRIAALYPK</sequence>
<name>A0ABS2V4J6_9ACTN</name>
<dbReference type="Pfam" id="PF14024">
    <property type="entry name" value="DUF4240"/>
    <property type="match status" value="1"/>
</dbReference>
<evidence type="ECO:0000259" key="1">
    <source>
        <dbReference type="Pfam" id="PF14024"/>
    </source>
</evidence>
<keyword evidence="3" id="KW-1185">Reference proteome</keyword>
<dbReference type="InterPro" id="IPR025334">
    <property type="entry name" value="DUF4240"/>
</dbReference>
<dbReference type="RefSeq" id="WP_205378630.1">
    <property type="nucleotide sequence ID" value="NZ_JAFEJA010000003.1"/>
</dbReference>
<organism evidence="2 3">
    <name type="scientific">Streptomyces zhihengii</name>
    <dbReference type="NCBI Taxonomy" id="1818004"/>
    <lineage>
        <taxon>Bacteria</taxon>
        <taxon>Bacillati</taxon>
        <taxon>Actinomycetota</taxon>
        <taxon>Actinomycetes</taxon>
        <taxon>Kitasatosporales</taxon>
        <taxon>Streptomycetaceae</taxon>
        <taxon>Streptomyces</taxon>
    </lineage>
</organism>
<evidence type="ECO:0000313" key="2">
    <source>
        <dbReference type="EMBL" id="MBM9624437.1"/>
    </source>
</evidence>
<proteinExistence type="predicted"/>
<geneLocation type="plasmid" evidence="2">
    <name>unnamed1</name>
</geneLocation>